<feature type="domain" description="Laminin EGF-like" evidence="4">
    <location>
        <begin position="28"/>
        <end position="61"/>
    </location>
</feature>
<evidence type="ECO:0000313" key="7">
    <source>
        <dbReference type="EMBL" id="CAF4785336.1"/>
    </source>
</evidence>
<evidence type="ECO:0000256" key="2">
    <source>
        <dbReference type="ARBA" id="ARBA00023292"/>
    </source>
</evidence>
<evidence type="ECO:0000259" key="4">
    <source>
        <dbReference type="PROSITE" id="PS50027"/>
    </source>
</evidence>
<dbReference type="AlphaFoldDB" id="A0A8S2Z663"/>
<organism evidence="5 8">
    <name type="scientific">Rotaria magnacalcarata</name>
    <dbReference type="NCBI Taxonomy" id="392030"/>
    <lineage>
        <taxon>Eukaryota</taxon>
        <taxon>Metazoa</taxon>
        <taxon>Spiralia</taxon>
        <taxon>Gnathifera</taxon>
        <taxon>Rotifera</taxon>
        <taxon>Eurotatoria</taxon>
        <taxon>Bdelloidea</taxon>
        <taxon>Philodinida</taxon>
        <taxon>Philodinidae</taxon>
        <taxon>Rotaria</taxon>
    </lineage>
</organism>
<dbReference type="Gene3D" id="2.10.25.10">
    <property type="entry name" value="Laminin"/>
    <property type="match status" value="2"/>
</dbReference>
<reference evidence="5" key="1">
    <citation type="submission" date="2021-02" db="EMBL/GenBank/DDBJ databases">
        <authorList>
            <person name="Nowell W R."/>
        </authorList>
    </citation>
    <scope>NUCLEOTIDE SEQUENCE</scope>
</reference>
<evidence type="ECO:0000313" key="8">
    <source>
        <dbReference type="Proteomes" id="UP000681720"/>
    </source>
</evidence>
<evidence type="ECO:0000256" key="3">
    <source>
        <dbReference type="PROSITE-ProRule" id="PRU00460"/>
    </source>
</evidence>
<dbReference type="Proteomes" id="UP000681967">
    <property type="component" value="Unassembled WGS sequence"/>
</dbReference>
<dbReference type="GO" id="GO:0007411">
    <property type="term" value="P:axon guidance"/>
    <property type="evidence" value="ECO:0007669"/>
    <property type="project" value="TreeGrafter"/>
</dbReference>
<accession>A0A8S2Z663</accession>
<comment type="caution">
    <text evidence="3">Lacks conserved residue(s) required for the propagation of feature annotation.</text>
</comment>
<dbReference type="PANTHER" id="PTHR10574:SF313">
    <property type="entry name" value="LAMININ SUBUNIT GAMMA-2"/>
    <property type="match status" value="1"/>
</dbReference>
<dbReference type="GO" id="GO:0009887">
    <property type="term" value="P:animal organ morphogenesis"/>
    <property type="evidence" value="ECO:0007669"/>
    <property type="project" value="TreeGrafter"/>
</dbReference>
<feature type="disulfide bond" evidence="3">
    <location>
        <begin position="28"/>
        <end position="40"/>
    </location>
</feature>
<dbReference type="CDD" id="cd00055">
    <property type="entry name" value="EGF_Lam"/>
    <property type="match status" value="1"/>
</dbReference>
<dbReference type="InterPro" id="IPR002049">
    <property type="entry name" value="LE_dom"/>
</dbReference>
<dbReference type="GO" id="GO:0005604">
    <property type="term" value="C:basement membrane"/>
    <property type="evidence" value="ECO:0007669"/>
    <property type="project" value="TreeGrafter"/>
</dbReference>
<gene>
    <name evidence="7" type="ORF">BYL167_LOCUS47490</name>
    <name evidence="5" type="ORF">GIL414_LOCUS38560</name>
    <name evidence="6" type="ORF">SMN809_LOCUS42358</name>
</gene>
<dbReference type="Proteomes" id="UP000681720">
    <property type="component" value="Unassembled WGS sequence"/>
</dbReference>
<dbReference type="EMBL" id="CAJOBJ010102087">
    <property type="protein sequence ID" value="CAF4592517.1"/>
    <property type="molecule type" value="Genomic_DNA"/>
</dbReference>
<sequence>GNRGGPNCERCKLGFYRLPDSEGECLPCACNSIGSESAQCATNGQCRCKPGVVGDKCDQCA</sequence>
<feature type="non-terminal residue" evidence="5">
    <location>
        <position position="1"/>
    </location>
</feature>
<dbReference type="InterPro" id="IPR050440">
    <property type="entry name" value="Laminin/Netrin_ECM"/>
</dbReference>
<dbReference type="Proteomes" id="UP000676336">
    <property type="component" value="Unassembled WGS sequence"/>
</dbReference>
<dbReference type="PANTHER" id="PTHR10574">
    <property type="entry name" value="NETRIN/LAMININ-RELATED"/>
    <property type="match status" value="1"/>
</dbReference>
<evidence type="ECO:0000313" key="6">
    <source>
        <dbReference type="EMBL" id="CAF4682996.1"/>
    </source>
</evidence>
<evidence type="ECO:0000313" key="5">
    <source>
        <dbReference type="EMBL" id="CAF4592517.1"/>
    </source>
</evidence>
<keyword evidence="2 3" id="KW-0424">Laminin EGF-like domain</keyword>
<feature type="non-terminal residue" evidence="5">
    <location>
        <position position="61"/>
    </location>
</feature>
<comment type="caution">
    <text evidence="5">The sequence shown here is derived from an EMBL/GenBank/DDBJ whole genome shotgun (WGS) entry which is preliminary data.</text>
</comment>
<dbReference type="EMBL" id="CAJOBH010136702">
    <property type="protein sequence ID" value="CAF4785336.1"/>
    <property type="molecule type" value="Genomic_DNA"/>
</dbReference>
<name>A0A8S2Z663_9BILA</name>
<feature type="disulfide bond" evidence="3">
    <location>
        <begin position="48"/>
        <end position="57"/>
    </location>
</feature>
<dbReference type="Pfam" id="PF00053">
    <property type="entry name" value="EGF_laminin"/>
    <property type="match status" value="2"/>
</dbReference>
<proteinExistence type="predicted"/>
<protein>
    <recommendedName>
        <fullName evidence="4">Laminin EGF-like domain-containing protein</fullName>
    </recommendedName>
</protein>
<keyword evidence="1 3" id="KW-1015">Disulfide bond</keyword>
<dbReference type="GO" id="GO:0009888">
    <property type="term" value="P:tissue development"/>
    <property type="evidence" value="ECO:0007669"/>
    <property type="project" value="TreeGrafter"/>
</dbReference>
<dbReference type="EMBL" id="CAJOBI010122015">
    <property type="protein sequence ID" value="CAF4682996.1"/>
    <property type="molecule type" value="Genomic_DNA"/>
</dbReference>
<evidence type="ECO:0000256" key="1">
    <source>
        <dbReference type="ARBA" id="ARBA00023157"/>
    </source>
</evidence>
<dbReference type="PROSITE" id="PS50027">
    <property type="entry name" value="EGF_LAM_2"/>
    <property type="match status" value="1"/>
</dbReference>
<dbReference type="SUPFAM" id="SSF57196">
    <property type="entry name" value="EGF/Laminin"/>
    <property type="match status" value="1"/>
</dbReference>